<keyword evidence="2 3" id="KW-0597">Phosphoprotein</keyword>
<keyword evidence="3" id="KW-0443">Lipid metabolism</keyword>
<dbReference type="InterPro" id="IPR009081">
    <property type="entry name" value="PP-bd_ACP"/>
</dbReference>
<feature type="modified residue" description="O-(pantetheine 4'-phosphoryl)serine" evidence="3">
    <location>
        <position position="40"/>
    </location>
</feature>
<dbReference type="InterPro" id="IPR003231">
    <property type="entry name" value="ACP"/>
</dbReference>
<dbReference type="GO" id="GO:0005737">
    <property type="term" value="C:cytoplasm"/>
    <property type="evidence" value="ECO:0007669"/>
    <property type="project" value="UniProtKB-SubCell"/>
</dbReference>
<dbReference type="Gene3D" id="1.10.1200.10">
    <property type="entry name" value="ACP-like"/>
    <property type="match status" value="1"/>
</dbReference>
<comment type="function">
    <text evidence="3">Carrier of the growing fatty acid chain in fatty acid biosynthesis.</text>
</comment>
<accession>A0A136A278</accession>
<organism evidence="5 6">
    <name type="scientific">Paraglaciecola hydrolytica</name>
    <dbReference type="NCBI Taxonomy" id="1799789"/>
    <lineage>
        <taxon>Bacteria</taxon>
        <taxon>Pseudomonadati</taxon>
        <taxon>Pseudomonadota</taxon>
        <taxon>Gammaproteobacteria</taxon>
        <taxon>Alteromonadales</taxon>
        <taxon>Alteromonadaceae</taxon>
        <taxon>Paraglaciecola</taxon>
    </lineage>
</organism>
<keyword evidence="3" id="KW-0275">Fatty acid biosynthesis</keyword>
<dbReference type="STRING" id="1799789.AX660_14430"/>
<dbReference type="UniPathway" id="UPA00094"/>
<gene>
    <name evidence="3" type="primary">acpP</name>
    <name evidence="5" type="ORF">AX660_14430</name>
</gene>
<dbReference type="NCBIfam" id="NF003757">
    <property type="entry name" value="PRK05350.1"/>
    <property type="match status" value="1"/>
</dbReference>
<proteinExistence type="inferred from homology"/>
<comment type="similarity">
    <text evidence="3">Belongs to the acyl carrier protein (ACP) family.</text>
</comment>
<keyword evidence="6" id="KW-1185">Reference proteome</keyword>
<reference evidence="6" key="1">
    <citation type="submission" date="2016-02" db="EMBL/GenBank/DDBJ databases">
        <authorList>
            <person name="Schultz-Johansen M."/>
            <person name="Glaring M.A."/>
            <person name="Bech P.K."/>
            <person name="Stougaard P."/>
        </authorList>
    </citation>
    <scope>NUCLEOTIDE SEQUENCE [LARGE SCALE GENOMIC DNA]</scope>
    <source>
        <strain evidence="6">S66</strain>
    </source>
</reference>
<dbReference type="SUPFAM" id="SSF47336">
    <property type="entry name" value="ACP-like"/>
    <property type="match status" value="1"/>
</dbReference>
<keyword evidence="3" id="KW-0963">Cytoplasm</keyword>
<evidence type="ECO:0000256" key="3">
    <source>
        <dbReference type="HAMAP-Rule" id="MF_01217"/>
    </source>
</evidence>
<dbReference type="Pfam" id="PF00550">
    <property type="entry name" value="PP-binding"/>
    <property type="match status" value="1"/>
</dbReference>
<dbReference type="PROSITE" id="PS50075">
    <property type="entry name" value="CARRIER"/>
    <property type="match status" value="1"/>
</dbReference>
<dbReference type="GO" id="GO:0000036">
    <property type="term" value="F:acyl carrier activity"/>
    <property type="evidence" value="ECO:0007669"/>
    <property type="project" value="UniProtKB-UniRule"/>
</dbReference>
<evidence type="ECO:0000256" key="2">
    <source>
        <dbReference type="ARBA" id="ARBA00022553"/>
    </source>
</evidence>
<protein>
    <recommendedName>
        <fullName evidence="3">Acyl carrier protein</fullName>
        <shortName evidence="3">ACP</shortName>
    </recommendedName>
</protein>
<evidence type="ECO:0000313" key="5">
    <source>
        <dbReference type="EMBL" id="KXI29335.1"/>
    </source>
</evidence>
<comment type="subcellular location">
    <subcellularLocation>
        <location evidence="3">Cytoplasm</location>
    </subcellularLocation>
</comment>
<comment type="pathway">
    <text evidence="3">Lipid metabolism; fatty acid biosynthesis.</text>
</comment>
<name>A0A136A278_9ALTE</name>
<dbReference type="AlphaFoldDB" id="A0A136A278"/>
<evidence type="ECO:0000313" key="6">
    <source>
        <dbReference type="Proteomes" id="UP000070299"/>
    </source>
</evidence>
<evidence type="ECO:0000259" key="4">
    <source>
        <dbReference type="PROSITE" id="PS50075"/>
    </source>
</evidence>
<keyword evidence="1 3" id="KW-0596">Phosphopantetheine</keyword>
<dbReference type="EMBL" id="LSNE01000005">
    <property type="protein sequence ID" value="KXI29335.1"/>
    <property type="molecule type" value="Genomic_DNA"/>
</dbReference>
<keyword evidence="3" id="KW-0276">Fatty acid metabolism</keyword>
<comment type="caution">
    <text evidence="5">The sequence shown here is derived from an EMBL/GenBank/DDBJ whole genome shotgun (WGS) entry which is preliminary data.</text>
</comment>
<sequence length="82" mass="9567">MNMKSDIYQQLKGILVNYFELPENMITPETDLYEELELDSIDAIDLMVKLRELTDLDIEPDSFKQIRTVGDVVDELQQLMEA</sequence>
<evidence type="ECO:0000256" key="1">
    <source>
        <dbReference type="ARBA" id="ARBA00022450"/>
    </source>
</evidence>
<comment type="PTM">
    <text evidence="3">4'-phosphopantetheine is transferred from CoA to a specific serine of apo-ACP by AcpS. This modification is essential for activity because fatty acids are bound in thioester linkage to the sulfhydryl of the prosthetic group.</text>
</comment>
<feature type="domain" description="Carrier" evidence="4">
    <location>
        <begin position="5"/>
        <end position="80"/>
    </location>
</feature>
<dbReference type="HAMAP" id="MF_01217">
    <property type="entry name" value="Acyl_carrier"/>
    <property type="match status" value="1"/>
</dbReference>
<dbReference type="InterPro" id="IPR036736">
    <property type="entry name" value="ACP-like_sf"/>
</dbReference>
<keyword evidence="3" id="KW-0444">Lipid biosynthesis</keyword>
<dbReference type="Proteomes" id="UP000070299">
    <property type="component" value="Unassembled WGS sequence"/>
</dbReference>